<dbReference type="AlphaFoldDB" id="A0A090W559"/>
<proteinExistence type="predicted"/>
<dbReference type="EMBL" id="BBNS01000019">
    <property type="protein sequence ID" value="GAL72051.1"/>
    <property type="molecule type" value="Genomic_DNA"/>
</dbReference>
<name>A0A090W559_9FLAO</name>
<protein>
    <submittedName>
        <fullName evidence="1">Uncharacterized protein</fullName>
    </submittedName>
</protein>
<dbReference type="Pfam" id="PF11199">
    <property type="entry name" value="DUF2891"/>
    <property type="match status" value="1"/>
</dbReference>
<gene>
    <name evidence="1" type="ORF">JCM19302_2178</name>
</gene>
<comment type="caution">
    <text evidence="1">The sequence shown here is derived from an EMBL/GenBank/DDBJ whole genome shotgun (WGS) entry which is preliminary data.</text>
</comment>
<dbReference type="Proteomes" id="UP000029646">
    <property type="component" value="Unassembled WGS sequence"/>
</dbReference>
<evidence type="ECO:0000313" key="2">
    <source>
        <dbReference type="Proteomes" id="UP000029646"/>
    </source>
</evidence>
<sequence>MLKLAEALHTWDEDTARELEQNLQPLTNLIIEKYMEFYQN</sequence>
<dbReference type="InterPro" id="IPR021365">
    <property type="entry name" value="DUF2891"/>
</dbReference>
<reference evidence="1 2" key="1">
    <citation type="journal article" date="2014" name="Genome Announc.">
        <title>Draft Genome Sequence of Marine Flavobacterium Jejuia pallidilutea Strain 11shimoA1 and Pigmentation Mutants.</title>
        <authorList>
            <person name="Takatani N."/>
            <person name="Nakanishi M."/>
            <person name="Meirelles P."/>
            <person name="Mino S."/>
            <person name="Suda W."/>
            <person name="Oshima K."/>
            <person name="Hattori M."/>
            <person name="Ohkuma M."/>
            <person name="Hosokawa M."/>
            <person name="Miyashita K."/>
            <person name="Thompson F.L."/>
            <person name="Niwa A."/>
            <person name="Sawabe T."/>
            <person name="Sawabe T."/>
        </authorList>
    </citation>
    <scope>NUCLEOTIDE SEQUENCE [LARGE SCALE GENOMIC DNA]</scope>
    <source>
        <strain evidence="2">JCM19302</strain>
    </source>
</reference>
<organism evidence="1 2">
    <name type="scientific">Jejuia pallidilutea</name>
    <dbReference type="NCBI Taxonomy" id="504487"/>
    <lineage>
        <taxon>Bacteria</taxon>
        <taxon>Pseudomonadati</taxon>
        <taxon>Bacteroidota</taxon>
        <taxon>Flavobacteriia</taxon>
        <taxon>Flavobacteriales</taxon>
        <taxon>Flavobacteriaceae</taxon>
        <taxon>Jejuia</taxon>
    </lineage>
</organism>
<evidence type="ECO:0000313" key="1">
    <source>
        <dbReference type="EMBL" id="GAL72051.1"/>
    </source>
</evidence>
<accession>A0A090W559</accession>